<organism evidence="1 2">
    <name type="scientific">Drouetiella hepatica Uher 2000/2452</name>
    <dbReference type="NCBI Taxonomy" id="904376"/>
    <lineage>
        <taxon>Bacteria</taxon>
        <taxon>Bacillati</taxon>
        <taxon>Cyanobacteriota</taxon>
        <taxon>Cyanophyceae</taxon>
        <taxon>Oculatellales</taxon>
        <taxon>Oculatellaceae</taxon>
        <taxon>Drouetiella</taxon>
    </lineage>
</organism>
<reference evidence="1" key="1">
    <citation type="submission" date="2021-05" db="EMBL/GenBank/DDBJ databases">
        <authorList>
            <person name="Pietrasiak N."/>
            <person name="Ward R."/>
            <person name="Stajich J.E."/>
            <person name="Kurbessoian T."/>
        </authorList>
    </citation>
    <scope>NUCLEOTIDE SEQUENCE</scope>
    <source>
        <strain evidence="1">UHER 2000/2452</strain>
    </source>
</reference>
<dbReference type="AlphaFoldDB" id="A0A951QE06"/>
<dbReference type="Proteomes" id="UP000757435">
    <property type="component" value="Unassembled WGS sequence"/>
</dbReference>
<comment type="caution">
    <text evidence="1">The sequence shown here is derived from an EMBL/GenBank/DDBJ whole genome shotgun (WGS) entry which is preliminary data.</text>
</comment>
<sequence length="72" mass="8028">MHLQSSLLDFAFAELFAQASISGQLTLADRYGLQAALLKESLDDEEKQAIDRLLYGIRKGRIKLVNEFSAQA</sequence>
<protein>
    <submittedName>
        <fullName evidence="1">Uncharacterized protein</fullName>
    </submittedName>
</protein>
<accession>A0A951QE06</accession>
<proteinExistence type="predicted"/>
<evidence type="ECO:0000313" key="2">
    <source>
        <dbReference type="Proteomes" id="UP000757435"/>
    </source>
</evidence>
<name>A0A951QE06_9CYAN</name>
<evidence type="ECO:0000313" key="1">
    <source>
        <dbReference type="EMBL" id="MBW4660835.1"/>
    </source>
</evidence>
<gene>
    <name evidence="1" type="ORF">KME15_19345</name>
</gene>
<reference evidence="1" key="2">
    <citation type="journal article" date="2022" name="Microbiol. Resour. Announc.">
        <title>Metagenome Sequencing to Explore Phylogenomics of Terrestrial Cyanobacteria.</title>
        <authorList>
            <person name="Ward R.D."/>
            <person name="Stajich J.E."/>
            <person name="Johansen J.R."/>
            <person name="Huntemann M."/>
            <person name="Clum A."/>
            <person name="Foster B."/>
            <person name="Foster B."/>
            <person name="Roux S."/>
            <person name="Palaniappan K."/>
            <person name="Varghese N."/>
            <person name="Mukherjee S."/>
            <person name="Reddy T.B.K."/>
            <person name="Daum C."/>
            <person name="Copeland A."/>
            <person name="Chen I.A."/>
            <person name="Ivanova N.N."/>
            <person name="Kyrpides N.C."/>
            <person name="Shapiro N."/>
            <person name="Eloe-Fadrosh E.A."/>
            <person name="Pietrasiak N."/>
        </authorList>
    </citation>
    <scope>NUCLEOTIDE SEQUENCE</scope>
    <source>
        <strain evidence="1">UHER 2000/2452</strain>
    </source>
</reference>
<dbReference type="EMBL" id="JAHHHD010000026">
    <property type="protein sequence ID" value="MBW4660835.1"/>
    <property type="molecule type" value="Genomic_DNA"/>
</dbReference>